<protein>
    <submittedName>
        <fullName evidence="2">Uncharacterized protein</fullName>
    </submittedName>
</protein>
<dbReference type="AlphaFoldDB" id="A0A0N4ZQ05"/>
<keyword evidence="1" id="KW-1185">Reference proteome</keyword>
<evidence type="ECO:0000313" key="2">
    <source>
        <dbReference type="WBParaSite" id="PTRK_0001061200.1"/>
    </source>
</evidence>
<sequence length="99" mass="11889">MAISNHYGQVRFDVPKEFIEDSSLYLFIHDKCGAKRRTHCHYERKVRINQKYFKNIFSFKGDPIKNHLFGVIPLKRNYMLGPFGEYIYSRLDCSHRDEL</sequence>
<evidence type="ECO:0000313" key="1">
    <source>
        <dbReference type="Proteomes" id="UP000038045"/>
    </source>
</evidence>
<accession>A0A0N4ZQ05</accession>
<dbReference type="Proteomes" id="UP000038045">
    <property type="component" value="Unplaced"/>
</dbReference>
<organism evidence="1 2">
    <name type="scientific">Parastrongyloides trichosuri</name>
    <name type="common">Possum-specific nematode worm</name>
    <dbReference type="NCBI Taxonomy" id="131310"/>
    <lineage>
        <taxon>Eukaryota</taxon>
        <taxon>Metazoa</taxon>
        <taxon>Ecdysozoa</taxon>
        <taxon>Nematoda</taxon>
        <taxon>Chromadorea</taxon>
        <taxon>Rhabditida</taxon>
        <taxon>Tylenchina</taxon>
        <taxon>Panagrolaimomorpha</taxon>
        <taxon>Strongyloidoidea</taxon>
        <taxon>Strongyloididae</taxon>
        <taxon>Parastrongyloides</taxon>
    </lineage>
</organism>
<dbReference type="WBParaSite" id="PTRK_0001061200.1">
    <property type="protein sequence ID" value="PTRK_0001061200.1"/>
    <property type="gene ID" value="PTRK_0001061200"/>
</dbReference>
<proteinExistence type="predicted"/>
<reference evidence="2" key="1">
    <citation type="submission" date="2017-02" db="UniProtKB">
        <authorList>
            <consortium name="WormBaseParasite"/>
        </authorList>
    </citation>
    <scope>IDENTIFICATION</scope>
</reference>
<name>A0A0N4ZQ05_PARTI</name>